<keyword evidence="3" id="KW-0732">Signal</keyword>
<keyword evidence="2" id="KW-0472">Membrane</keyword>
<evidence type="ECO:0000313" key="5">
    <source>
        <dbReference type="Proteomes" id="UP000027073"/>
    </source>
</evidence>
<dbReference type="VEuPathDB" id="FungiDB:PLEOSDRAFT_1105270"/>
<evidence type="ECO:0000256" key="2">
    <source>
        <dbReference type="SAM" id="Phobius"/>
    </source>
</evidence>
<evidence type="ECO:0000256" key="1">
    <source>
        <dbReference type="SAM" id="MobiDB-lite"/>
    </source>
</evidence>
<evidence type="ECO:0000313" key="4">
    <source>
        <dbReference type="EMBL" id="KDQ26367.1"/>
    </source>
</evidence>
<dbReference type="HOGENOM" id="CLU_068717_0_0_1"/>
<feature type="region of interest" description="Disordered" evidence="1">
    <location>
        <begin position="244"/>
        <end position="300"/>
    </location>
</feature>
<feature type="signal peptide" evidence="3">
    <location>
        <begin position="1"/>
        <end position="22"/>
    </location>
</feature>
<organism evidence="4 5">
    <name type="scientific">Pleurotus ostreatus (strain PC15)</name>
    <name type="common">Oyster mushroom</name>
    <dbReference type="NCBI Taxonomy" id="1137138"/>
    <lineage>
        <taxon>Eukaryota</taxon>
        <taxon>Fungi</taxon>
        <taxon>Dikarya</taxon>
        <taxon>Basidiomycota</taxon>
        <taxon>Agaricomycotina</taxon>
        <taxon>Agaricomycetes</taxon>
        <taxon>Agaricomycetidae</taxon>
        <taxon>Agaricales</taxon>
        <taxon>Pleurotineae</taxon>
        <taxon>Pleurotaceae</taxon>
        <taxon>Pleurotus</taxon>
    </lineage>
</organism>
<evidence type="ECO:0000256" key="3">
    <source>
        <dbReference type="SAM" id="SignalP"/>
    </source>
</evidence>
<reference evidence="5" key="1">
    <citation type="journal article" date="2014" name="Proc. Natl. Acad. Sci. U.S.A.">
        <title>Extensive sampling of basidiomycete genomes demonstrates inadequacy of the white-rot/brown-rot paradigm for wood decay fungi.</title>
        <authorList>
            <person name="Riley R."/>
            <person name="Salamov A.A."/>
            <person name="Brown D.W."/>
            <person name="Nagy L.G."/>
            <person name="Floudas D."/>
            <person name="Held B.W."/>
            <person name="Levasseur A."/>
            <person name="Lombard V."/>
            <person name="Morin E."/>
            <person name="Otillar R."/>
            <person name="Lindquist E.A."/>
            <person name="Sun H."/>
            <person name="LaButti K.M."/>
            <person name="Schmutz J."/>
            <person name="Jabbour D."/>
            <person name="Luo H."/>
            <person name="Baker S.E."/>
            <person name="Pisabarro A.G."/>
            <person name="Walton J.D."/>
            <person name="Blanchette R.A."/>
            <person name="Henrissat B."/>
            <person name="Martin F."/>
            <person name="Cullen D."/>
            <person name="Hibbett D.S."/>
            <person name="Grigoriev I.V."/>
        </authorList>
    </citation>
    <scope>NUCLEOTIDE SEQUENCE [LARGE SCALE GENOMIC DNA]</scope>
    <source>
        <strain evidence="5">PC15</strain>
    </source>
</reference>
<gene>
    <name evidence="4" type="ORF">PLEOSDRAFT_1105270</name>
</gene>
<dbReference type="Proteomes" id="UP000027073">
    <property type="component" value="Unassembled WGS sequence"/>
</dbReference>
<feature type="compositionally biased region" description="Polar residues" evidence="1">
    <location>
        <begin position="246"/>
        <end position="265"/>
    </location>
</feature>
<dbReference type="Gene3D" id="2.60.120.260">
    <property type="entry name" value="Galactose-binding domain-like"/>
    <property type="match status" value="1"/>
</dbReference>
<keyword evidence="2" id="KW-1133">Transmembrane helix</keyword>
<name>A0A067NQK6_PLEO1</name>
<dbReference type="STRING" id="1137138.A0A067NQK6"/>
<sequence length="300" mass="32353">MKPNHAWTFCSALLYLCKRIDAVLINTTIDDTFGDPTTGRVIAYHPVSAWNDDANCDHCNAHPDANFLYMHTWKDSTYDPKLEVPSASVTFTGTAVYVLCALSHSKARPFGSSNMTFFIDGRLAGNFTQEAPGNAGFDYNVAVFVQTNLPSTEHNLTIQNGYADGPRTLMLLDAIIYTQDDGKSEASSISVDPKVGPTATIRASTESSSTSGTVIIAAVIGSTGGVALIILLYLLCHRHRSHRASRTQTFTTASGGRSPPSQLYITTPFVYEGPPSRPVAPSSVHDEEAPPPYGYPQGKT</sequence>
<dbReference type="AlphaFoldDB" id="A0A067NQK6"/>
<feature type="chain" id="PRO_5001642509" evidence="3">
    <location>
        <begin position="23"/>
        <end position="300"/>
    </location>
</feature>
<dbReference type="EMBL" id="KL198009">
    <property type="protein sequence ID" value="KDQ26367.1"/>
    <property type="molecule type" value="Genomic_DNA"/>
</dbReference>
<dbReference type="InParanoid" id="A0A067NQK6"/>
<dbReference type="OrthoDB" id="3245657at2759"/>
<accession>A0A067NQK6</accession>
<feature type="transmembrane region" description="Helical" evidence="2">
    <location>
        <begin position="214"/>
        <end position="236"/>
    </location>
</feature>
<proteinExistence type="predicted"/>
<protein>
    <submittedName>
        <fullName evidence="4">Uncharacterized protein</fullName>
    </submittedName>
</protein>
<keyword evidence="2" id="KW-0812">Transmembrane</keyword>